<dbReference type="Pfam" id="PF02682">
    <property type="entry name" value="CT_C_D"/>
    <property type="match status" value="1"/>
</dbReference>
<proteinExistence type="predicted"/>
<organism evidence="5 6">
    <name type="scientific">Flagellimonas marina</name>
    <dbReference type="NCBI Taxonomy" id="1775168"/>
    <lineage>
        <taxon>Bacteria</taxon>
        <taxon>Pseudomonadati</taxon>
        <taxon>Bacteroidota</taxon>
        <taxon>Flavobacteriia</taxon>
        <taxon>Flavobacteriales</taxon>
        <taxon>Flavobacteriaceae</taxon>
        <taxon>Flagellimonas</taxon>
    </lineage>
</organism>
<evidence type="ECO:0000259" key="4">
    <source>
        <dbReference type="SMART" id="SM00796"/>
    </source>
</evidence>
<dbReference type="Gene3D" id="3.30.1360.40">
    <property type="match status" value="1"/>
</dbReference>
<dbReference type="GO" id="GO:0017168">
    <property type="term" value="F:5-oxoprolinase (ATP-hydrolyzing) activity"/>
    <property type="evidence" value="ECO:0007669"/>
    <property type="project" value="UniProtKB-EC"/>
</dbReference>
<comment type="caution">
    <text evidence="5">The sequence shown here is derived from an EMBL/GenBank/DDBJ whole genome shotgun (WGS) entry which is preliminary data.</text>
</comment>
<evidence type="ECO:0000256" key="2">
    <source>
        <dbReference type="ARBA" id="ARBA00022801"/>
    </source>
</evidence>
<reference evidence="6" key="1">
    <citation type="journal article" date="2019" name="Int. J. Syst. Evol. Microbiol.">
        <title>The Global Catalogue of Microorganisms (GCM) 10K type strain sequencing project: providing services to taxonomists for standard genome sequencing and annotation.</title>
        <authorList>
            <consortium name="The Broad Institute Genomics Platform"/>
            <consortium name="The Broad Institute Genome Sequencing Center for Infectious Disease"/>
            <person name="Wu L."/>
            <person name="Ma J."/>
        </authorList>
    </citation>
    <scope>NUCLEOTIDE SEQUENCE [LARGE SCALE GENOMIC DNA]</scope>
    <source>
        <strain evidence="6">CGMCC 1.15774</strain>
    </source>
</reference>
<dbReference type="Proteomes" id="UP001595841">
    <property type="component" value="Unassembled WGS sequence"/>
</dbReference>
<dbReference type="EC" id="3.5.2.9" evidence="5"/>
<accession>A0ABV8PLU8</accession>
<dbReference type="Gene3D" id="2.40.100.10">
    <property type="entry name" value="Cyclophilin-like"/>
    <property type="match status" value="1"/>
</dbReference>
<name>A0ABV8PLU8_9FLAO</name>
<dbReference type="InterPro" id="IPR029000">
    <property type="entry name" value="Cyclophilin-like_dom_sf"/>
</dbReference>
<dbReference type="NCBIfam" id="TIGR00370">
    <property type="entry name" value="5-oxoprolinase subunit PxpB"/>
    <property type="match status" value="1"/>
</dbReference>
<keyword evidence="1" id="KW-0547">Nucleotide-binding</keyword>
<dbReference type="RefSeq" id="WP_379763453.1">
    <property type="nucleotide sequence ID" value="NZ_JBHSCL010000004.1"/>
</dbReference>
<sequence length="244" mass="27625">MKSYPISIKTFGERAVLVEWPNKVDVSILADILDFMDAFKELKLPGWEMSVAYNSVTMVCNDEHLDFEDIKGIIQECHQKQAASKSKRIQHLWRIPVCYDAEFGIDIEEVSKTLKLSKDELIKQHTSYQYIVYGIGFLPGFMYMGGVPESLEIPRRAEPRLQVAKGSVGLASKQTGIYPQESPGGWNIIGNCPIPLFNPSLKDPCFVKVGDKIQFQQISRAEYDLYKIEGEVGIYKPEKVILNA</sequence>
<gene>
    <name evidence="5" type="primary">pxpB</name>
    <name evidence="5" type="ORF">ACFOWS_08265</name>
</gene>
<keyword evidence="6" id="KW-1185">Reference proteome</keyword>
<feature type="domain" description="Carboxyltransferase" evidence="4">
    <location>
        <begin position="6"/>
        <end position="207"/>
    </location>
</feature>
<dbReference type="PANTHER" id="PTHR34698">
    <property type="entry name" value="5-OXOPROLINASE SUBUNIT B"/>
    <property type="match status" value="1"/>
</dbReference>
<evidence type="ECO:0000256" key="1">
    <source>
        <dbReference type="ARBA" id="ARBA00022741"/>
    </source>
</evidence>
<keyword evidence="3" id="KW-0067">ATP-binding</keyword>
<dbReference type="InterPro" id="IPR010016">
    <property type="entry name" value="PxpB"/>
</dbReference>
<evidence type="ECO:0000313" key="5">
    <source>
        <dbReference type="EMBL" id="MFC4220123.1"/>
    </source>
</evidence>
<keyword evidence="2 5" id="KW-0378">Hydrolase</keyword>
<dbReference type="InterPro" id="IPR003833">
    <property type="entry name" value="CT_C_D"/>
</dbReference>
<evidence type="ECO:0000313" key="6">
    <source>
        <dbReference type="Proteomes" id="UP001595841"/>
    </source>
</evidence>
<evidence type="ECO:0000256" key="3">
    <source>
        <dbReference type="ARBA" id="ARBA00022840"/>
    </source>
</evidence>
<dbReference type="SMART" id="SM00796">
    <property type="entry name" value="AHS1"/>
    <property type="match status" value="1"/>
</dbReference>
<dbReference type="SUPFAM" id="SSF50891">
    <property type="entry name" value="Cyclophilin-like"/>
    <property type="match status" value="1"/>
</dbReference>
<dbReference type="PANTHER" id="PTHR34698:SF2">
    <property type="entry name" value="5-OXOPROLINASE SUBUNIT B"/>
    <property type="match status" value="1"/>
</dbReference>
<dbReference type="EMBL" id="JBHSCL010000004">
    <property type="protein sequence ID" value="MFC4220123.1"/>
    <property type="molecule type" value="Genomic_DNA"/>
</dbReference>
<dbReference type="SUPFAM" id="SSF160467">
    <property type="entry name" value="PH0987 N-terminal domain-like"/>
    <property type="match status" value="1"/>
</dbReference>
<protein>
    <submittedName>
        <fullName evidence="5">5-oxoprolinase subunit PxpB</fullName>
        <ecNumber evidence="5">3.5.2.9</ecNumber>
    </submittedName>
</protein>